<reference evidence="9" key="1">
    <citation type="submission" date="2022-08" db="EMBL/GenBank/DDBJ databases">
        <title>Novel sulphate-reducing endosymbionts in the free-living metamonad Anaeramoeba.</title>
        <authorList>
            <person name="Jerlstrom-Hultqvist J."/>
            <person name="Cepicka I."/>
            <person name="Gallot-Lavallee L."/>
            <person name="Salas-Leiva D."/>
            <person name="Curtis B.A."/>
            <person name="Zahonova K."/>
            <person name="Pipaliya S."/>
            <person name="Dacks J."/>
            <person name="Roger A.J."/>
        </authorList>
    </citation>
    <scope>NUCLEOTIDE SEQUENCE</scope>
    <source>
        <strain evidence="9">Busselton2</strain>
    </source>
</reference>
<dbReference type="PROSITE" id="PS50142">
    <property type="entry name" value="RNASE_3_2"/>
    <property type="match status" value="2"/>
</dbReference>
<feature type="compositionally biased region" description="Low complexity" evidence="7">
    <location>
        <begin position="402"/>
        <end position="412"/>
    </location>
</feature>
<dbReference type="Pfam" id="PF14622">
    <property type="entry name" value="Ribonucleas_3_3"/>
    <property type="match status" value="2"/>
</dbReference>
<dbReference type="AlphaFoldDB" id="A0AAV7Z368"/>
<keyword evidence="3" id="KW-0540">Nuclease</keyword>
<evidence type="ECO:0000256" key="4">
    <source>
        <dbReference type="ARBA" id="ARBA00022759"/>
    </source>
</evidence>
<dbReference type="Gene3D" id="1.10.1520.10">
    <property type="entry name" value="Ribonuclease III domain"/>
    <property type="match status" value="2"/>
</dbReference>
<keyword evidence="6" id="KW-0694">RNA-binding</keyword>
<dbReference type="InterPro" id="IPR036389">
    <property type="entry name" value="RNase_III_sf"/>
</dbReference>
<dbReference type="GO" id="GO:0004525">
    <property type="term" value="F:ribonuclease III activity"/>
    <property type="evidence" value="ECO:0007669"/>
    <property type="project" value="UniProtKB-EC"/>
</dbReference>
<dbReference type="PANTHER" id="PTHR14950:SF37">
    <property type="entry name" value="ENDORIBONUCLEASE DICER"/>
    <property type="match status" value="1"/>
</dbReference>
<feature type="region of interest" description="Disordered" evidence="7">
    <location>
        <begin position="497"/>
        <end position="536"/>
    </location>
</feature>
<protein>
    <recommendedName>
        <fullName evidence="2">ribonuclease III</fullName>
        <ecNumber evidence="2">3.1.26.3</ecNumber>
    </recommendedName>
</protein>
<keyword evidence="4" id="KW-0255">Endonuclease</keyword>
<evidence type="ECO:0000256" key="7">
    <source>
        <dbReference type="SAM" id="MobiDB-lite"/>
    </source>
</evidence>
<dbReference type="SUPFAM" id="SSF69065">
    <property type="entry name" value="RNase III domain-like"/>
    <property type="match status" value="2"/>
</dbReference>
<dbReference type="PROSITE" id="PS00517">
    <property type="entry name" value="RNASE_3_1"/>
    <property type="match status" value="1"/>
</dbReference>
<feature type="region of interest" description="Disordered" evidence="7">
    <location>
        <begin position="358"/>
        <end position="420"/>
    </location>
</feature>
<accession>A0AAV7Z368</accession>
<evidence type="ECO:0000256" key="1">
    <source>
        <dbReference type="ARBA" id="ARBA00000109"/>
    </source>
</evidence>
<dbReference type="EMBL" id="JANTQA010000040">
    <property type="protein sequence ID" value="KAJ3435371.1"/>
    <property type="molecule type" value="Genomic_DNA"/>
</dbReference>
<feature type="domain" description="RNase III" evidence="8">
    <location>
        <begin position="752"/>
        <end position="883"/>
    </location>
</feature>
<evidence type="ECO:0000256" key="2">
    <source>
        <dbReference type="ARBA" id="ARBA00012177"/>
    </source>
</evidence>
<dbReference type="GO" id="GO:0003723">
    <property type="term" value="F:RNA binding"/>
    <property type="evidence" value="ECO:0007669"/>
    <property type="project" value="UniProtKB-KW"/>
</dbReference>
<dbReference type="FunFam" id="1.10.1520.10:FF:000001">
    <property type="entry name" value="Ribonuclease 3"/>
    <property type="match status" value="1"/>
</dbReference>
<evidence type="ECO:0000313" key="10">
    <source>
        <dbReference type="Proteomes" id="UP001146793"/>
    </source>
</evidence>
<dbReference type="SMART" id="SM00535">
    <property type="entry name" value="RIBOc"/>
    <property type="match status" value="2"/>
</dbReference>
<organism evidence="9 10">
    <name type="scientific">Anaeramoeba flamelloides</name>
    <dbReference type="NCBI Taxonomy" id="1746091"/>
    <lineage>
        <taxon>Eukaryota</taxon>
        <taxon>Metamonada</taxon>
        <taxon>Anaeramoebidae</taxon>
        <taxon>Anaeramoeba</taxon>
    </lineage>
</organism>
<evidence type="ECO:0000256" key="3">
    <source>
        <dbReference type="ARBA" id="ARBA00022722"/>
    </source>
</evidence>
<evidence type="ECO:0000313" key="9">
    <source>
        <dbReference type="EMBL" id="KAJ3435371.1"/>
    </source>
</evidence>
<evidence type="ECO:0000259" key="8">
    <source>
        <dbReference type="PROSITE" id="PS50142"/>
    </source>
</evidence>
<dbReference type="GO" id="GO:0030847">
    <property type="term" value="P:termination of RNA polymerase II transcription, exosome-dependent"/>
    <property type="evidence" value="ECO:0007669"/>
    <property type="project" value="UniProtKB-ARBA"/>
</dbReference>
<name>A0AAV7Z368_9EUKA</name>
<feature type="compositionally biased region" description="Low complexity" evidence="7">
    <location>
        <begin position="525"/>
        <end position="536"/>
    </location>
</feature>
<feature type="domain" description="RNase III" evidence="8">
    <location>
        <begin position="979"/>
        <end position="1103"/>
    </location>
</feature>
<dbReference type="Proteomes" id="UP001146793">
    <property type="component" value="Unassembled WGS sequence"/>
</dbReference>
<proteinExistence type="predicted"/>
<comment type="catalytic activity">
    <reaction evidence="1">
        <text>Endonucleolytic cleavage to 5'-phosphomonoester.</text>
        <dbReference type="EC" id="3.1.26.3"/>
    </reaction>
</comment>
<dbReference type="GO" id="GO:0034475">
    <property type="term" value="P:U4 snRNA 3'-end processing"/>
    <property type="evidence" value="ECO:0007669"/>
    <property type="project" value="UniProtKB-ARBA"/>
</dbReference>
<dbReference type="GO" id="GO:0034963">
    <property type="term" value="P:box C/D sno(s)RNA processing"/>
    <property type="evidence" value="ECO:0007669"/>
    <property type="project" value="UniProtKB-ARBA"/>
</dbReference>
<dbReference type="InterPro" id="IPR000999">
    <property type="entry name" value="RNase_III_dom"/>
</dbReference>
<feature type="compositionally biased region" description="Basic and acidic residues" evidence="7">
    <location>
        <begin position="497"/>
        <end position="509"/>
    </location>
</feature>
<gene>
    <name evidence="9" type="ORF">M0812_19559</name>
</gene>
<evidence type="ECO:0000256" key="6">
    <source>
        <dbReference type="ARBA" id="ARBA00022884"/>
    </source>
</evidence>
<dbReference type="CDD" id="cd00593">
    <property type="entry name" value="RIBOc"/>
    <property type="match status" value="2"/>
</dbReference>
<dbReference type="PANTHER" id="PTHR14950">
    <property type="entry name" value="DICER-RELATED"/>
    <property type="match status" value="1"/>
</dbReference>
<sequence length="1214" mass="143568">MDFVSLRILIDGKGCFIDLIEKTCLVCDFKIKLLSRYPSLIPNNYVILIQNDFNLPLIPLGTDQIGKYCKSNSMVILILQKSYYRSYKKNPNITNLILPRTKIPEPEIEKSKIHIQSVYLEPYKKQFSKLLTANERLSLDKFQGFFVISPHSLPPEPIINYNKKFQINAKLTTKYYSSCNISIKDFEKVNYWMSVLIIHIIKKRKNFKKFSNPFYEEETLLVNEESVVSENSNTQTIQTTTQKFSSNLISQLIDSVIEKIEIKYERWDPFYFLPWFVPKSKSLSSRVDPFQYSLKKLNKNLNGDSLSKELKEFAKKRNLTLDMIYPYRFLLDAIFKHWYEAHYHTIIYEQELKKEQEERQIQINSRSGKGKRNANGNGNRNRNENRNGNGNGNRNRNENRNGNKNVKGNRNGKANDNETRNIYKNKISLFEIKKYFKKIPKNKRNVNDQKNYYLLKLQIGKEVIPYEKEFANHPKVKKKNLKINQFSESNFTDEKKKKLSLDSEKDMDNKTGTNTEVIDDKKKTQSNTSNKNKNPNNIYNQINIQDLFNNGFYNILFFANEFQQHICGRYIYFKYVKRWNHIDRILWSRGADNTFVFKDNVMTLKEYYWRYWGDVLGDEYYPLFVSSKYHYIHASNEEIRQFLQENLTPIYQTKKRFEDSHNKIMELFKAIKKLKLEAALMPNNQERDLKMKKIPRLIQKMRISQRRLCEKGSRREFLSPELIYITPLTSLITHFSRNLQAIFYKIQNQTKLEKFQQQLGFRFKNITLLKTAMTHSSVLHEQSKMDIEDNERLEFLGDAILDWYTSLRLFFVYRDASEGQLTDMRSLLVKNEILSKMGKVIGLDEVILVNEHQTTLQKYGRARSSVLADTVEALIGAYFLDQGFECVCEFIRRILIRCKHNFENENVLKKYFQSLRLIRLKQFIDLDMEPYWLIKGEASGNSNKNTFIMDHYLQVLQHKKEEMHRFNGLFTNTGEPADLSELEKKINIKFTNAYLLKTAFTHVTYENSLTNYERLEFLGDNFLKFASSIHAYNKFPKAPEGQLTKIVHRYVENACQIDISLDLELENYLLFSNKGFPKTREKKIKILGDLYESLVGAIVQDKGLETAFDFVGNTLISSKNYLPFEILNEHPKSILLQFAQLFKQDLPQLYSIVNQNQPIFGYYFLNKIIAIEKVREKKIAEKFLSLKILQLLWAKYKYQYGGETADNFFFRFKK</sequence>
<keyword evidence="5" id="KW-0378">Hydrolase</keyword>
<dbReference type="EC" id="3.1.26.3" evidence="2"/>
<evidence type="ECO:0000256" key="5">
    <source>
        <dbReference type="ARBA" id="ARBA00022801"/>
    </source>
</evidence>
<comment type="caution">
    <text evidence="9">The sequence shown here is derived from an EMBL/GenBank/DDBJ whole genome shotgun (WGS) entry which is preliminary data.</text>
</comment>
<feature type="compositionally biased region" description="Low complexity" evidence="7">
    <location>
        <begin position="373"/>
        <end position="394"/>
    </location>
</feature>